<keyword evidence="6" id="KW-0547">Nucleotide-binding</keyword>
<evidence type="ECO:0000256" key="12">
    <source>
        <dbReference type="ARBA" id="ARBA00033413"/>
    </source>
</evidence>
<name>A0AAN1SXZ1_9PROT</name>
<dbReference type="Gene3D" id="3.30.70.560">
    <property type="entry name" value="7,8-Dihydro-6-hydroxymethylpterin-pyrophosphokinase HPPK"/>
    <property type="match status" value="1"/>
</dbReference>
<comment type="function">
    <text evidence="10">Catalyzes the transfer of pyrophosphate from adenosine triphosphate (ATP) to 6-hydroxymethyl-7,8-dihydropterin, an enzymatic step in folate biosynthesis pathway.</text>
</comment>
<evidence type="ECO:0000256" key="8">
    <source>
        <dbReference type="ARBA" id="ARBA00022840"/>
    </source>
</evidence>
<dbReference type="KEGG" id="fku:FGKAn22_07330"/>
<keyword evidence="8" id="KW-0067">ATP-binding</keyword>
<keyword evidence="9" id="KW-0289">Folate biosynthesis</keyword>
<evidence type="ECO:0000256" key="3">
    <source>
        <dbReference type="ARBA" id="ARBA00013253"/>
    </source>
</evidence>
<dbReference type="Proteomes" id="UP001319121">
    <property type="component" value="Chromosome"/>
</dbReference>
<evidence type="ECO:0000256" key="9">
    <source>
        <dbReference type="ARBA" id="ARBA00022909"/>
    </source>
</evidence>
<dbReference type="GO" id="GO:0046656">
    <property type="term" value="P:folic acid biosynthetic process"/>
    <property type="evidence" value="ECO:0007669"/>
    <property type="project" value="UniProtKB-KW"/>
</dbReference>
<reference evidence="14 15" key="1">
    <citation type="submission" date="2019-03" db="EMBL/GenBank/DDBJ databases">
        <title>Complete genome sequence of Ferrigenium kumadai strain An22, a microaerophilic iron-oxidizing bacterium isolated from a paddy field soil.</title>
        <authorList>
            <person name="Watanabe T."/>
            <person name="Asakawa S."/>
        </authorList>
    </citation>
    <scope>NUCLEOTIDE SEQUENCE [LARGE SCALE GENOMIC DNA]</scope>
    <source>
        <strain evidence="14 15">An22</strain>
    </source>
</reference>
<evidence type="ECO:0000256" key="6">
    <source>
        <dbReference type="ARBA" id="ARBA00022741"/>
    </source>
</evidence>
<keyword evidence="5" id="KW-0808">Transferase</keyword>
<organism evidence="14 15">
    <name type="scientific">Ferrigenium kumadai</name>
    <dbReference type="NCBI Taxonomy" id="1682490"/>
    <lineage>
        <taxon>Bacteria</taxon>
        <taxon>Pseudomonadati</taxon>
        <taxon>Pseudomonadota</taxon>
        <taxon>Betaproteobacteria</taxon>
        <taxon>Nitrosomonadales</taxon>
        <taxon>Gallionellaceae</taxon>
        <taxon>Ferrigenium</taxon>
    </lineage>
</organism>
<dbReference type="PROSITE" id="PS00794">
    <property type="entry name" value="HPPK"/>
    <property type="match status" value="1"/>
</dbReference>
<feature type="domain" description="7,8-dihydro-6-hydroxymethylpterin-pyrophosphokinase" evidence="13">
    <location>
        <begin position="89"/>
        <end position="100"/>
    </location>
</feature>
<dbReference type="CDD" id="cd00483">
    <property type="entry name" value="HPPK"/>
    <property type="match status" value="1"/>
</dbReference>
<evidence type="ECO:0000256" key="1">
    <source>
        <dbReference type="ARBA" id="ARBA00005051"/>
    </source>
</evidence>
<sequence length="164" mass="18199">MPHIAFVGLGSNLQDPGSQLQHAFSDLDRLPGTRLLQRSSLYRSAPVGYLDQPDFVNAVAKIETALTPHELLQALLQIEHDHGRERTFRNAPRTLDLDVLLYDDLQLHEHGLTIPHPQMHLRAFVLQPLLEIAPDCVIPGVGSAEQALHACAGQVLERMQDVAQ</sequence>
<dbReference type="InterPro" id="IPR000550">
    <property type="entry name" value="Hppk"/>
</dbReference>
<evidence type="ECO:0000259" key="13">
    <source>
        <dbReference type="PROSITE" id="PS00794"/>
    </source>
</evidence>
<comment type="pathway">
    <text evidence="1">Cofactor biosynthesis; tetrahydrofolate biosynthesis; 2-amino-4-hydroxy-6-hydroxymethyl-7,8-dihydropteridine diphosphate from 7,8-dihydroneopterin triphosphate: step 4/4.</text>
</comment>
<gene>
    <name evidence="14" type="primary">folK</name>
    <name evidence="14" type="ORF">FGKAn22_07330</name>
</gene>
<evidence type="ECO:0000313" key="15">
    <source>
        <dbReference type="Proteomes" id="UP001319121"/>
    </source>
</evidence>
<protein>
    <recommendedName>
        <fullName evidence="4">2-amino-4-hydroxy-6-hydroxymethyldihydropteridine pyrophosphokinase</fullName>
        <ecNumber evidence="3">2.7.6.3</ecNumber>
    </recommendedName>
    <alternativeName>
        <fullName evidence="11">6-hydroxymethyl-7,8-dihydropterin pyrophosphokinase</fullName>
    </alternativeName>
    <alternativeName>
        <fullName evidence="12">7,8-dihydro-6-hydroxymethylpterin-pyrophosphokinase</fullName>
    </alternativeName>
</protein>
<dbReference type="EMBL" id="AP019536">
    <property type="protein sequence ID" value="BBI99040.1"/>
    <property type="molecule type" value="Genomic_DNA"/>
</dbReference>
<dbReference type="GO" id="GO:0005524">
    <property type="term" value="F:ATP binding"/>
    <property type="evidence" value="ECO:0007669"/>
    <property type="project" value="UniProtKB-KW"/>
</dbReference>
<keyword evidence="15" id="KW-1185">Reference proteome</keyword>
<dbReference type="Pfam" id="PF01288">
    <property type="entry name" value="HPPK"/>
    <property type="match status" value="1"/>
</dbReference>
<evidence type="ECO:0000313" key="14">
    <source>
        <dbReference type="EMBL" id="BBI99040.1"/>
    </source>
</evidence>
<proteinExistence type="inferred from homology"/>
<dbReference type="AlphaFoldDB" id="A0AAN1SXZ1"/>
<dbReference type="SUPFAM" id="SSF55083">
    <property type="entry name" value="6-hydroxymethyl-7,8-dihydropterin pyrophosphokinase, HPPK"/>
    <property type="match status" value="1"/>
</dbReference>
<dbReference type="InterPro" id="IPR035907">
    <property type="entry name" value="Hppk_sf"/>
</dbReference>
<evidence type="ECO:0000256" key="7">
    <source>
        <dbReference type="ARBA" id="ARBA00022777"/>
    </source>
</evidence>
<dbReference type="GO" id="GO:0016301">
    <property type="term" value="F:kinase activity"/>
    <property type="evidence" value="ECO:0007669"/>
    <property type="project" value="UniProtKB-KW"/>
</dbReference>
<accession>A0AAN1SXZ1</accession>
<dbReference type="PANTHER" id="PTHR43071:SF1">
    <property type="entry name" value="2-AMINO-4-HYDROXY-6-HYDROXYMETHYLDIHYDROPTERIDINE PYROPHOSPHOKINASE"/>
    <property type="match status" value="1"/>
</dbReference>
<dbReference type="RefSeq" id="WP_212786641.1">
    <property type="nucleotide sequence ID" value="NZ_AP019536.1"/>
</dbReference>
<evidence type="ECO:0000256" key="10">
    <source>
        <dbReference type="ARBA" id="ARBA00029409"/>
    </source>
</evidence>
<evidence type="ECO:0000256" key="2">
    <source>
        <dbReference type="ARBA" id="ARBA00005810"/>
    </source>
</evidence>
<dbReference type="EC" id="2.7.6.3" evidence="3"/>
<keyword evidence="7" id="KW-0418">Kinase</keyword>
<evidence type="ECO:0000256" key="11">
    <source>
        <dbReference type="ARBA" id="ARBA00029766"/>
    </source>
</evidence>
<dbReference type="GO" id="GO:0003848">
    <property type="term" value="F:2-amino-4-hydroxy-6-hydroxymethyldihydropteridine diphosphokinase activity"/>
    <property type="evidence" value="ECO:0007669"/>
    <property type="project" value="UniProtKB-EC"/>
</dbReference>
<dbReference type="NCBIfam" id="TIGR01498">
    <property type="entry name" value="folK"/>
    <property type="match status" value="1"/>
</dbReference>
<evidence type="ECO:0000256" key="5">
    <source>
        <dbReference type="ARBA" id="ARBA00022679"/>
    </source>
</evidence>
<dbReference type="PANTHER" id="PTHR43071">
    <property type="entry name" value="2-AMINO-4-HYDROXY-6-HYDROXYMETHYLDIHYDROPTERIDINE PYROPHOSPHOKINASE"/>
    <property type="match status" value="1"/>
</dbReference>
<comment type="similarity">
    <text evidence="2">Belongs to the HPPK family.</text>
</comment>
<evidence type="ECO:0000256" key="4">
    <source>
        <dbReference type="ARBA" id="ARBA00016218"/>
    </source>
</evidence>